<dbReference type="InterPro" id="IPR010064">
    <property type="entry name" value="HK97-gp10_tail"/>
</dbReference>
<reference evidence="1 2" key="2">
    <citation type="journal article" date="2012" name="J. Biosci. Bioeng.">
        <title>Complete genome sequence and characterization of the N-acylhomoserine lactone-degrading gene of the potato leaf-associated Solibacillus silvestris.</title>
        <authorList>
            <person name="Morohoshi T."/>
            <person name="Tominaga Y."/>
            <person name="Someya N."/>
            <person name="Ikeda T."/>
        </authorList>
    </citation>
    <scope>NUCLEOTIDE SEQUENCE [LARGE SCALE GENOMIC DNA]</scope>
    <source>
        <strain evidence="1 2">StLB046</strain>
    </source>
</reference>
<name>F2F2L2_SOLSS</name>
<dbReference type="eggNOG" id="ENOG50330TE">
    <property type="taxonomic scope" value="Bacteria"/>
</dbReference>
<sequence>MKITGLTDFQKDLLDAAEESPKAMRSVMGKVGNRAKSVVLKRAKMTVKKDTGLYHKKFKRGKVFVDKQGQFVTRVINSAPHAHLIEYGHKQVVHGKTVGFTPGKKVLEKGMAEFESSGDVDKYIGKALDDLLSKNKL</sequence>
<dbReference type="KEGG" id="siv:SSIL_1427"/>
<gene>
    <name evidence="1" type="ordered locus">SSIL_1427</name>
</gene>
<dbReference type="Pfam" id="PF04883">
    <property type="entry name" value="HK97-gp10_like"/>
    <property type="match status" value="1"/>
</dbReference>
<dbReference type="PATRIC" id="fig|1002809.3.peg.1439"/>
<organism evidence="1 2">
    <name type="scientific">Solibacillus silvestris (strain StLB046)</name>
    <name type="common">Bacillus silvestris</name>
    <dbReference type="NCBI Taxonomy" id="1002809"/>
    <lineage>
        <taxon>Bacteria</taxon>
        <taxon>Bacillati</taxon>
        <taxon>Bacillota</taxon>
        <taxon>Bacilli</taxon>
        <taxon>Bacillales</taxon>
        <taxon>Caryophanaceae</taxon>
        <taxon>Solibacillus</taxon>
    </lineage>
</organism>
<dbReference type="STRING" id="1002809.SSIL_1427"/>
<protein>
    <submittedName>
        <fullName evidence="1">Histone acetyltransferase HPA2</fullName>
    </submittedName>
</protein>
<dbReference type="Proteomes" id="UP000006691">
    <property type="component" value="Chromosome"/>
</dbReference>
<evidence type="ECO:0000313" key="1">
    <source>
        <dbReference type="EMBL" id="BAK15850.1"/>
    </source>
</evidence>
<keyword evidence="2" id="KW-1185">Reference proteome</keyword>
<accession>F2F2L2</accession>
<dbReference type="RefSeq" id="WP_014823303.1">
    <property type="nucleotide sequence ID" value="NC_018065.1"/>
</dbReference>
<evidence type="ECO:0000313" key="2">
    <source>
        <dbReference type="Proteomes" id="UP000006691"/>
    </source>
</evidence>
<proteinExistence type="predicted"/>
<dbReference type="EMBL" id="AP012157">
    <property type="protein sequence ID" value="BAK15850.1"/>
    <property type="molecule type" value="Genomic_DNA"/>
</dbReference>
<reference evidence="2" key="1">
    <citation type="submission" date="2011-04" db="EMBL/GenBank/DDBJ databases">
        <title>Genome sequence of Solibacillus silvestris StLB046.</title>
        <authorList>
            <person name="Morohoshi T."/>
            <person name="Someya N."/>
            <person name="Ikeda T."/>
        </authorList>
    </citation>
    <scope>NUCLEOTIDE SEQUENCE [LARGE SCALE GENOMIC DNA]</scope>
    <source>
        <strain evidence="2">StLB046</strain>
    </source>
</reference>
<dbReference type="HOGENOM" id="CLU_119007_1_0_9"/>
<dbReference type="AlphaFoldDB" id="F2F2L2"/>